<evidence type="ECO:0000313" key="1">
    <source>
        <dbReference type="EMBL" id="MDG3008509.1"/>
    </source>
</evidence>
<sequence>MIDAELPDVSHAVERAIAGWRALMDVQGVGATRADYHLTRRGRELLVVVDTAATPWSGEPTHGQEAFRFPLGTAAEAIGSSVLERLVEAHADALGVGVAS</sequence>
<proteinExistence type="predicted"/>
<protein>
    <submittedName>
        <fullName evidence="1">Uncharacterized protein</fullName>
    </submittedName>
</protein>
<evidence type="ECO:0000313" key="2">
    <source>
        <dbReference type="Proteomes" id="UP001216907"/>
    </source>
</evidence>
<dbReference type="Proteomes" id="UP001216907">
    <property type="component" value="Unassembled WGS sequence"/>
</dbReference>
<organism evidence="1 2">
    <name type="scientific">Paludisphaera mucosa</name>
    <dbReference type="NCBI Taxonomy" id="3030827"/>
    <lineage>
        <taxon>Bacteria</taxon>
        <taxon>Pseudomonadati</taxon>
        <taxon>Planctomycetota</taxon>
        <taxon>Planctomycetia</taxon>
        <taxon>Isosphaerales</taxon>
        <taxon>Isosphaeraceae</taxon>
        <taxon>Paludisphaera</taxon>
    </lineage>
</organism>
<gene>
    <name evidence="1" type="ORF">PZE19_32490</name>
</gene>
<name>A0ABT6FLS0_9BACT</name>
<accession>A0ABT6FLS0</accession>
<reference evidence="1 2" key="1">
    <citation type="submission" date="2023-03" db="EMBL/GenBank/DDBJ databases">
        <title>Paludisphaera mucosa sp. nov. a novel planctomycete from northern fen.</title>
        <authorList>
            <person name="Ivanova A."/>
        </authorList>
    </citation>
    <scope>NUCLEOTIDE SEQUENCE [LARGE SCALE GENOMIC DNA]</scope>
    <source>
        <strain evidence="1 2">Pla2</strain>
    </source>
</reference>
<comment type="caution">
    <text evidence="1">The sequence shown here is derived from an EMBL/GenBank/DDBJ whole genome shotgun (WGS) entry which is preliminary data.</text>
</comment>
<keyword evidence="2" id="KW-1185">Reference proteome</keyword>
<dbReference type="RefSeq" id="WP_277864828.1">
    <property type="nucleotide sequence ID" value="NZ_JARRAG010000008.1"/>
</dbReference>
<dbReference type="EMBL" id="JARRAG010000008">
    <property type="protein sequence ID" value="MDG3008509.1"/>
    <property type="molecule type" value="Genomic_DNA"/>
</dbReference>